<feature type="region of interest" description="Disordered" evidence="1">
    <location>
        <begin position="80"/>
        <end position="118"/>
    </location>
</feature>
<dbReference type="Proteomes" id="UP000254193">
    <property type="component" value="Unassembled WGS sequence"/>
</dbReference>
<reference evidence="2 3" key="1">
    <citation type="submission" date="2018-06" db="EMBL/GenBank/DDBJ databases">
        <authorList>
            <consortium name="Pathogen Informatics"/>
            <person name="Doyle S."/>
        </authorList>
    </citation>
    <scope>NUCLEOTIDE SEQUENCE [LARGE SCALE GENOMIC DNA]</scope>
    <source>
        <strain evidence="2 3">NCTC10616</strain>
    </source>
</reference>
<organism evidence="2 3">
    <name type="scientific">Neisseria lactamica</name>
    <dbReference type="NCBI Taxonomy" id="486"/>
    <lineage>
        <taxon>Bacteria</taxon>
        <taxon>Pseudomonadati</taxon>
        <taxon>Pseudomonadota</taxon>
        <taxon>Betaproteobacteria</taxon>
        <taxon>Neisseriales</taxon>
        <taxon>Neisseriaceae</taxon>
        <taxon>Neisseria</taxon>
    </lineage>
</organism>
<feature type="region of interest" description="Disordered" evidence="1">
    <location>
        <begin position="21"/>
        <end position="56"/>
    </location>
</feature>
<feature type="compositionally biased region" description="Basic and acidic residues" evidence="1">
    <location>
        <begin position="80"/>
        <end position="93"/>
    </location>
</feature>
<protein>
    <submittedName>
        <fullName evidence="2">Putative phage associated protein</fullName>
    </submittedName>
</protein>
<dbReference type="AlphaFoldDB" id="A0A378VND9"/>
<evidence type="ECO:0000256" key="1">
    <source>
        <dbReference type="SAM" id="MobiDB-lite"/>
    </source>
</evidence>
<feature type="compositionally biased region" description="Basic and acidic residues" evidence="1">
    <location>
        <begin position="108"/>
        <end position="118"/>
    </location>
</feature>
<feature type="compositionally biased region" description="Basic residues" evidence="1">
    <location>
        <begin position="94"/>
        <end position="107"/>
    </location>
</feature>
<evidence type="ECO:0000313" key="3">
    <source>
        <dbReference type="Proteomes" id="UP000254193"/>
    </source>
</evidence>
<keyword evidence="3" id="KW-1185">Reference proteome</keyword>
<gene>
    <name evidence="2" type="ORF">NCTC10616_01313</name>
</gene>
<dbReference type="RefSeq" id="WP_147278188.1">
    <property type="nucleotide sequence ID" value="NZ_CAUJPL010000004.1"/>
</dbReference>
<sequence length="118" mass="13432">MKSSRNLSERAEVQRAWIPACAGMTGNGGDLSEITETHRRHSHESGNLGMKSSRNLSERAEVQRAWIPACAGMTVWKLPEIQKKTETGQDRRLQKQKIKNRNLKSHHSRESGNPEMQR</sequence>
<evidence type="ECO:0000313" key="2">
    <source>
        <dbReference type="EMBL" id="SUA17631.1"/>
    </source>
</evidence>
<accession>A0A378VND9</accession>
<proteinExistence type="predicted"/>
<name>A0A378VND9_NEILA</name>
<dbReference type="EMBL" id="UGRO01000002">
    <property type="protein sequence ID" value="SUA17631.1"/>
    <property type="molecule type" value="Genomic_DNA"/>
</dbReference>